<accession>A0A7J0G289</accession>
<dbReference type="EMBL" id="BJWL01000017">
    <property type="protein sequence ID" value="GFZ04895.1"/>
    <property type="molecule type" value="Genomic_DNA"/>
</dbReference>
<sequence>MFSSSSLAGLLYLKIPCKLRGVKMIFLLDARILDVGGIGKHFCLIDFCSQQLCSLKLLFPKSFVAFKLQSGIRPVLVVRLSWPLRHLRTRRVSKSCGSRALSRGNYPQDLKESVKGRVLRFLQYSMTGTWFHYHSEWKARARLTVLL</sequence>
<name>A0A7J0G289_9ERIC</name>
<dbReference type="Proteomes" id="UP000585474">
    <property type="component" value="Unassembled WGS sequence"/>
</dbReference>
<protein>
    <submittedName>
        <fullName evidence="1">Uncharacterized protein</fullName>
    </submittedName>
</protein>
<comment type="caution">
    <text evidence="1">The sequence shown here is derived from an EMBL/GenBank/DDBJ whole genome shotgun (WGS) entry which is preliminary data.</text>
</comment>
<proteinExistence type="predicted"/>
<keyword evidence="2" id="KW-1185">Reference proteome</keyword>
<dbReference type="AlphaFoldDB" id="A0A7J0G289"/>
<reference evidence="1 2" key="1">
    <citation type="submission" date="2019-07" db="EMBL/GenBank/DDBJ databases">
        <title>De Novo Assembly of kiwifruit Actinidia rufa.</title>
        <authorList>
            <person name="Sugita-Konishi S."/>
            <person name="Sato K."/>
            <person name="Mori E."/>
            <person name="Abe Y."/>
            <person name="Kisaki G."/>
            <person name="Hamano K."/>
            <person name="Suezawa K."/>
            <person name="Otani M."/>
            <person name="Fukuda T."/>
            <person name="Manabe T."/>
            <person name="Gomi K."/>
            <person name="Tabuchi M."/>
            <person name="Akimitsu K."/>
            <person name="Kataoka I."/>
        </authorList>
    </citation>
    <scope>NUCLEOTIDE SEQUENCE [LARGE SCALE GENOMIC DNA]</scope>
    <source>
        <strain evidence="2">cv. Fuchu</strain>
    </source>
</reference>
<evidence type="ECO:0000313" key="1">
    <source>
        <dbReference type="EMBL" id="GFZ04895.1"/>
    </source>
</evidence>
<evidence type="ECO:0000313" key="2">
    <source>
        <dbReference type="Proteomes" id="UP000585474"/>
    </source>
</evidence>
<gene>
    <name evidence="1" type="ORF">Acr_17g0004670</name>
</gene>
<organism evidence="1 2">
    <name type="scientific">Actinidia rufa</name>
    <dbReference type="NCBI Taxonomy" id="165716"/>
    <lineage>
        <taxon>Eukaryota</taxon>
        <taxon>Viridiplantae</taxon>
        <taxon>Streptophyta</taxon>
        <taxon>Embryophyta</taxon>
        <taxon>Tracheophyta</taxon>
        <taxon>Spermatophyta</taxon>
        <taxon>Magnoliopsida</taxon>
        <taxon>eudicotyledons</taxon>
        <taxon>Gunneridae</taxon>
        <taxon>Pentapetalae</taxon>
        <taxon>asterids</taxon>
        <taxon>Ericales</taxon>
        <taxon>Actinidiaceae</taxon>
        <taxon>Actinidia</taxon>
    </lineage>
</organism>